<accession>W2PQH1</accession>
<organism evidence="1 2">
    <name type="scientific">Phytophthora nicotianae (strain INRA-310)</name>
    <name type="common">Phytophthora parasitica</name>
    <dbReference type="NCBI Taxonomy" id="761204"/>
    <lineage>
        <taxon>Eukaryota</taxon>
        <taxon>Sar</taxon>
        <taxon>Stramenopiles</taxon>
        <taxon>Oomycota</taxon>
        <taxon>Peronosporomycetes</taxon>
        <taxon>Peronosporales</taxon>
        <taxon>Peronosporaceae</taxon>
        <taxon>Phytophthora</taxon>
    </lineage>
</organism>
<dbReference type="Proteomes" id="UP000018817">
    <property type="component" value="Unassembled WGS sequence"/>
</dbReference>
<proteinExistence type="predicted"/>
<dbReference type="EMBL" id="KI669614">
    <property type="protein sequence ID" value="ETN02876.1"/>
    <property type="molecule type" value="Genomic_DNA"/>
</dbReference>
<reference evidence="2" key="1">
    <citation type="submission" date="2011-12" db="EMBL/GenBank/DDBJ databases">
        <authorList>
            <consortium name="The Broad Institute Genome Sequencing Platform"/>
            <person name="Russ C."/>
            <person name="Tyler B."/>
            <person name="Panabieres F."/>
            <person name="Shan W."/>
            <person name="Tripathy S."/>
            <person name="Grunwald N."/>
            <person name="Machado M."/>
            <person name="Young S.K."/>
            <person name="Zeng Q."/>
            <person name="Gargeya S."/>
            <person name="Fitzgerald M."/>
            <person name="Haas B."/>
            <person name="Abouelleil A."/>
            <person name="Alvarado L."/>
            <person name="Arachchi H.M."/>
            <person name="Berlin A."/>
            <person name="Chapman S.B."/>
            <person name="Gearin G."/>
            <person name="Goldberg J."/>
            <person name="Griggs A."/>
            <person name="Gujja S."/>
            <person name="Hansen M."/>
            <person name="Heiman D."/>
            <person name="Howarth C."/>
            <person name="Larimer J."/>
            <person name="Lui A."/>
            <person name="MacDonald P.J.P."/>
            <person name="McCowen C."/>
            <person name="Montmayeur A."/>
            <person name="Murphy C."/>
            <person name="Neiman D."/>
            <person name="Pearson M."/>
            <person name="Priest M."/>
            <person name="Roberts A."/>
            <person name="Saif S."/>
            <person name="Shea T."/>
            <person name="Sisk P."/>
            <person name="Stolte C."/>
            <person name="Sykes S."/>
            <person name="Wortman J."/>
            <person name="Nusbaum C."/>
            <person name="Birren B."/>
        </authorList>
    </citation>
    <scope>NUCLEOTIDE SEQUENCE [LARGE SCALE GENOMIC DNA]</scope>
    <source>
        <strain evidence="2">INRA-310</strain>
    </source>
</reference>
<evidence type="ECO:0000313" key="2">
    <source>
        <dbReference type="Proteomes" id="UP000018817"/>
    </source>
</evidence>
<name>W2PQH1_PHYN3</name>
<protein>
    <submittedName>
        <fullName evidence="1">Uncharacterized protein</fullName>
    </submittedName>
</protein>
<reference evidence="1 2" key="2">
    <citation type="submission" date="2013-11" db="EMBL/GenBank/DDBJ databases">
        <title>The Genome Sequence of Phytophthora parasitica INRA-310.</title>
        <authorList>
            <consortium name="The Broad Institute Genomics Platform"/>
            <person name="Russ C."/>
            <person name="Tyler B."/>
            <person name="Panabieres F."/>
            <person name="Shan W."/>
            <person name="Tripathy S."/>
            <person name="Grunwald N."/>
            <person name="Machado M."/>
            <person name="Johnson C.S."/>
            <person name="Arredondo F."/>
            <person name="Hong C."/>
            <person name="Coffey M."/>
            <person name="Young S.K."/>
            <person name="Zeng Q."/>
            <person name="Gargeya S."/>
            <person name="Fitzgerald M."/>
            <person name="Abouelleil A."/>
            <person name="Alvarado L."/>
            <person name="Chapman S.B."/>
            <person name="Gainer-Dewar J."/>
            <person name="Goldberg J."/>
            <person name="Griggs A."/>
            <person name="Gujja S."/>
            <person name="Hansen M."/>
            <person name="Howarth C."/>
            <person name="Imamovic A."/>
            <person name="Ireland A."/>
            <person name="Larimer J."/>
            <person name="McCowan C."/>
            <person name="Murphy C."/>
            <person name="Pearson M."/>
            <person name="Poon T.W."/>
            <person name="Priest M."/>
            <person name="Roberts A."/>
            <person name="Saif S."/>
            <person name="Shea T."/>
            <person name="Sykes S."/>
            <person name="Wortman J."/>
            <person name="Nusbaum C."/>
            <person name="Birren B."/>
        </authorList>
    </citation>
    <scope>NUCLEOTIDE SEQUENCE [LARGE SCALE GENOMIC DNA]</scope>
    <source>
        <strain evidence="1 2">INRA-310</strain>
    </source>
</reference>
<evidence type="ECO:0000313" key="1">
    <source>
        <dbReference type="EMBL" id="ETN02876.1"/>
    </source>
</evidence>
<dbReference type="GeneID" id="20184952"/>
<dbReference type="VEuPathDB" id="FungiDB:PPTG_15831"/>
<gene>
    <name evidence="1" type="ORF">PPTG_15831</name>
</gene>
<sequence>MRICATSSWLHDVARRIWIISSRTRPMLRRSMCSSVSTNTTWFATSWNPPRRSSLSA</sequence>
<dbReference type="AlphaFoldDB" id="W2PQH1"/>
<dbReference type="RefSeq" id="XP_008911833.1">
    <property type="nucleotide sequence ID" value="XM_008913585.1"/>
</dbReference>